<evidence type="ECO:0000313" key="2">
    <source>
        <dbReference type="Proteomes" id="UP000623842"/>
    </source>
</evidence>
<gene>
    <name evidence="1" type="ORF">GCM10017161_33010</name>
</gene>
<reference evidence="1" key="2">
    <citation type="submission" date="2020-09" db="EMBL/GenBank/DDBJ databases">
        <authorList>
            <person name="Sun Q."/>
            <person name="Kim S."/>
        </authorList>
    </citation>
    <scope>NUCLEOTIDE SEQUENCE</scope>
    <source>
        <strain evidence="1">KCTC 42731</strain>
    </source>
</reference>
<accession>A0A919BN81</accession>
<dbReference type="RefSeq" id="WP_189772889.1">
    <property type="nucleotide sequence ID" value="NZ_BNCK01000008.1"/>
</dbReference>
<dbReference type="Proteomes" id="UP000623842">
    <property type="component" value="Unassembled WGS sequence"/>
</dbReference>
<proteinExistence type="predicted"/>
<dbReference type="PROSITE" id="PS51257">
    <property type="entry name" value="PROKAR_LIPOPROTEIN"/>
    <property type="match status" value="1"/>
</dbReference>
<keyword evidence="2" id="KW-1185">Reference proteome</keyword>
<sequence length="252" mass="27823">MKISNINKIAIAVTSSFLLFACGGDNKASSKVSTEQIWADFKIESDGKESKVKAELHERDSSGAHLILAGGDYLQVSVLNTKKKLQFDNIFEDAKYQSKVSVTSDNALFTIDFYRKKEGSMLSTAELPQNFKILSPSDNASYGPNNDLLVQIDGVDSESNTEIIMTAKCKATSGGDRRVSQSITFNEVASQQFDLTELTMFQDSAIDRSKSCDLDIEISRSRQGQVASQFTGGSRIRAYQIREVEDITVRLN</sequence>
<dbReference type="AlphaFoldDB" id="A0A919BN81"/>
<dbReference type="EMBL" id="BNCK01000008">
    <property type="protein sequence ID" value="GHG01657.1"/>
    <property type="molecule type" value="Genomic_DNA"/>
</dbReference>
<protein>
    <submittedName>
        <fullName evidence="1">Uncharacterized protein</fullName>
    </submittedName>
</protein>
<reference evidence="1" key="1">
    <citation type="journal article" date="2014" name="Int. J. Syst. Evol. Microbiol.">
        <title>Complete genome sequence of Corynebacterium casei LMG S-19264T (=DSM 44701T), isolated from a smear-ripened cheese.</title>
        <authorList>
            <consortium name="US DOE Joint Genome Institute (JGI-PGF)"/>
            <person name="Walter F."/>
            <person name="Albersmeier A."/>
            <person name="Kalinowski J."/>
            <person name="Ruckert C."/>
        </authorList>
    </citation>
    <scope>NUCLEOTIDE SEQUENCE</scope>
    <source>
        <strain evidence="1">KCTC 42731</strain>
    </source>
</reference>
<name>A0A919BN81_9GAMM</name>
<comment type="caution">
    <text evidence="1">The sequence shown here is derived from an EMBL/GenBank/DDBJ whole genome shotgun (WGS) entry which is preliminary data.</text>
</comment>
<organism evidence="1 2">
    <name type="scientific">Thalassotalea marina</name>
    <dbReference type="NCBI Taxonomy" id="1673741"/>
    <lineage>
        <taxon>Bacteria</taxon>
        <taxon>Pseudomonadati</taxon>
        <taxon>Pseudomonadota</taxon>
        <taxon>Gammaproteobacteria</taxon>
        <taxon>Alteromonadales</taxon>
        <taxon>Colwelliaceae</taxon>
        <taxon>Thalassotalea</taxon>
    </lineage>
</organism>
<evidence type="ECO:0000313" key="1">
    <source>
        <dbReference type="EMBL" id="GHG01657.1"/>
    </source>
</evidence>